<proteinExistence type="predicted"/>
<reference evidence="2" key="1">
    <citation type="submission" date="2016-11" db="UniProtKB">
        <authorList>
            <consortium name="WormBaseParasite"/>
        </authorList>
    </citation>
    <scope>IDENTIFICATION</scope>
</reference>
<protein>
    <submittedName>
        <fullName evidence="2">Uncharacterized protein</fullName>
    </submittedName>
</protein>
<dbReference type="AlphaFoldDB" id="A0A1I7ZHE0"/>
<keyword evidence="1" id="KW-1185">Reference proteome</keyword>
<accession>A0A1I7ZHE0</accession>
<organism evidence="1 2">
    <name type="scientific">Steinernema glaseri</name>
    <dbReference type="NCBI Taxonomy" id="37863"/>
    <lineage>
        <taxon>Eukaryota</taxon>
        <taxon>Metazoa</taxon>
        <taxon>Ecdysozoa</taxon>
        <taxon>Nematoda</taxon>
        <taxon>Chromadorea</taxon>
        <taxon>Rhabditida</taxon>
        <taxon>Tylenchina</taxon>
        <taxon>Panagrolaimomorpha</taxon>
        <taxon>Strongyloidoidea</taxon>
        <taxon>Steinernematidae</taxon>
        <taxon>Steinernema</taxon>
    </lineage>
</organism>
<name>A0A1I7ZHE0_9BILA</name>
<dbReference type="WBParaSite" id="L893_g26555.t1">
    <property type="protein sequence ID" value="L893_g26555.t1"/>
    <property type="gene ID" value="L893_g26555"/>
</dbReference>
<evidence type="ECO:0000313" key="1">
    <source>
        <dbReference type="Proteomes" id="UP000095287"/>
    </source>
</evidence>
<evidence type="ECO:0000313" key="2">
    <source>
        <dbReference type="WBParaSite" id="L893_g26555.t1"/>
    </source>
</evidence>
<sequence length="89" mass="10671">MRQQPSASKNNALGRSVYCARRRRLIRKWSPRPAVEPYLRRQPRSRLSNFFDFYGMFPVVIKHAFPVIYYELKLRGHRSPSSSRKLFRS</sequence>
<dbReference type="Proteomes" id="UP000095287">
    <property type="component" value="Unplaced"/>
</dbReference>